<dbReference type="Proteomes" id="UP000265341">
    <property type="component" value="Unassembled WGS sequence"/>
</dbReference>
<dbReference type="RefSeq" id="WP_119275419.1">
    <property type="nucleotide sequence ID" value="NZ_QWLA01000001.1"/>
</dbReference>
<protein>
    <submittedName>
        <fullName evidence="2">Uncharacterized protein</fullName>
    </submittedName>
</protein>
<comment type="caution">
    <text evidence="2">The sequence shown here is derived from an EMBL/GenBank/DDBJ whole genome shotgun (WGS) entry which is preliminary data.</text>
</comment>
<accession>A0A399F1Z2</accession>
<keyword evidence="3" id="KW-1185">Reference proteome</keyword>
<name>A0A399F1Z2_9DEIN</name>
<gene>
    <name evidence="2" type="ORF">Mrose_00040</name>
</gene>
<dbReference type="EMBL" id="QWLA01000001">
    <property type="protein sequence ID" value="RIH89815.1"/>
    <property type="molecule type" value="Genomic_DNA"/>
</dbReference>
<evidence type="ECO:0000313" key="2">
    <source>
        <dbReference type="EMBL" id="RIH89815.1"/>
    </source>
</evidence>
<feature type="signal peptide" evidence="1">
    <location>
        <begin position="1"/>
        <end position="24"/>
    </location>
</feature>
<keyword evidence="1" id="KW-0732">Signal</keyword>
<proteinExistence type="predicted"/>
<sequence length="133" mass="14831">MNRSKHLRQVLAALILGALMLAQAQPPPPPVEVEGGSRVAALVLRYSVWSPQALLEKGIALEAGRRVYSYWLELKSAEPIGPGLRNPARAGMQVEAYSLRPLPLWVGKEVEATLELRGEVPKVNWWINTFRLR</sequence>
<evidence type="ECO:0000313" key="3">
    <source>
        <dbReference type="Proteomes" id="UP000265341"/>
    </source>
</evidence>
<dbReference type="AlphaFoldDB" id="A0A399F1Z2"/>
<organism evidence="2 3">
    <name type="scientific">Calidithermus roseus</name>
    <dbReference type="NCBI Taxonomy" id="1644118"/>
    <lineage>
        <taxon>Bacteria</taxon>
        <taxon>Thermotogati</taxon>
        <taxon>Deinococcota</taxon>
        <taxon>Deinococci</taxon>
        <taxon>Thermales</taxon>
        <taxon>Thermaceae</taxon>
        <taxon>Calidithermus</taxon>
    </lineage>
</organism>
<feature type="chain" id="PRO_5017290190" evidence="1">
    <location>
        <begin position="25"/>
        <end position="133"/>
    </location>
</feature>
<evidence type="ECO:0000256" key="1">
    <source>
        <dbReference type="SAM" id="SignalP"/>
    </source>
</evidence>
<reference evidence="2 3" key="1">
    <citation type="submission" date="2018-08" db="EMBL/GenBank/DDBJ databases">
        <title>Meiothermus roseus NBRC 110900 genome sequencing project.</title>
        <authorList>
            <person name="Da Costa M.S."/>
            <person name="Albuquerque L."/>
            <person name="Raposo P."/>
            <person name="Froufe H.J.C."/>
            <person name="Barroso C.S."/>
            <person name="Egas C."/>
        </authorList>
    </citation>
    <scope>NUCLEOTIDE SEQUENCE [LARGE SCALE GENOMIC DNA]</scope>
    <source>
        <strain evidence="2 3">NBRC 110900</strain>
    </source>
</reference>